<dbReference type="EMBL" id="SNUZ01000007">
    <property type="protein sequence ID" value="MCL3787306.1"/>
    <property type="molecule type" value="Genomic_DNA"/>
</dbReference>
<reference evidence="1 2" key="1">
    <citation type="submission" date="2019-03" db="EMBL/GenBank/DDBJ databases">
        <authorList>
            <person name="Molinero N."/>
            <person name="Sanchez B."/>
            <person name="Walker A."/>
            <person name="Duncan S."/>
            <person name="Delgado S."/>
            <person name="Margolles A."/>
        </authorList>
    </citation>
    <scope>NUCLEOTIDE SEQUENCE [LARGE SCALE GENOMIC DNA]</scope>
    <source>
        <strain evidence="1 2">IPLA60002</strain>
    </source>
</reference>
<accession>A0ABT0NGB7</accession>
<evidence type="ECO:0000313" key="2">
    <source>
        <dbReference type="Proteomes" id="UP001056693"/>
    </source>
</evidence>
<dbReference type="Proteomes" id="UP001056693">
    <property type="component" value="Unassembled WGS sequence"/>
</dbReference>
<evidence type="ECO:0000313" key="1">
    <source>
        <dbReference type="EMBL" id="MCL3787306.1"/>
    </source>
</evidence>
<organism evidence="1 2">
    <name type="scientific">Ruminococcus bromii</name>
    <dbReference type="NCBI Taxonomy" id="40518"/>
    <lineage>
        <taxon>Bacteria</taxon>
        <taxon>Bacillati</taxon>
        <taxon>Bacillota</taxon>
        <taxon>Clostridia</taxon>
        <taxon>Eubacteriales</taxon>
        <taxon>Oscillospiraceae</taxon>
        <taxon>Ruminococcus</taxon>
    </lineage>
</organism>
<keyword evidence="2" id="KW-1185">Reference proteome</keyword>
<dbReference type="RefSeq" id="WP_177548027.1">
    <property type="nucleotide sequence ID" value="NZ_SNUZ01000007.1"/>
</dbReference>
<sequence>MKITNDNNGRIEIYTPYNENFIAVLKKRIGGRKWNSEKNCWTAPEESIEAVRDLMMEYFGETDISTTKKVKVELFFEKNIESKGMCITIFGKTVARAYSSRSTASLSSDVIYKDGRYFAAGSNKYPYVEIEQNSIVILSNVPETIIKSETLPEGVTYNILRQQQSEHALKQERKRLMERIKEIDEELKKIASC</sequence>
<gene>
    <name evidence="1" type="ORF">E2N93_04605</name>
</gene>
<name>A0ABT0NGB7_9FIRM</name>
<protein>
    <submittedName>
        <fullName evidence="1">Uncharacterized protein</fullName>
    </submittedName>
</protein>
<comment type="caution">
    <text evidence="1">The sequence shown here is derived from an EMBL/GenBank/DDBJ whole genome shotgun (WGS) entry which is preliminary data.</text>
</comment>
<proteinExistence type="predicted"/>